<dbReference type="EMBL" id="JAEFBK010000013">
    <property type="protein sequence ID" value="KAG7533159.1"/>
    <property type="molecule type" value="Genomic_DNA"/>
</dbReference>
<feature type="coiled-coil region" evidence="3">
    <location>
        <begin position="334"/>
        <end position="361"/>
    </location>
</feature>
<dbReference type="Proteomes" id="UP000694240">
    <property type="component" value="Chromosome 13"/>
</dbReference>
<dbReference type="Pfam" id="PF13960">
    <property type="entry name" value="DUF4218"/>
    <property type="match status" value="1"/>
</dbReference>
<dbReference type="PANTHER" id="PTHR48258">
    <property type="entry name" value="DUF4218 DOMAIN-CONTAINING PROTEIN-RELATED"/>
    <property type="match status" value="1"/>
</dbReference>
<sequence>MAAPAEVDTIDWDTRLPPRVFATDRYPEARLNIYSRPDILTVICDVLQGTKEMDTLLDSCFGSLFSLRPLRFSLVEFGNVTGFPCGEFPEEYDPDLSPKRVNGVKDYWDVLIGKDKNTTLADLSVKFQALKGIESPLKLPLALLLIVDGVLIANNQTHRPTYKNISGLLEKIPGSSDERTFLEWHSIGIPKNNLTLNEVHILERVPDLVVTPFLFVDHNEDEWGEWDDEVRDKKVLYLIDQIRKCHEFTKKEWPGGYAELNLISVNEKEPVVEHKKHIVNRKRKHTSTPSSKGSQSKSNVGTSRRGRKRKFELVDDDEAGDIKLWVNSRLDAIRHEFTENVQKLRGQNRNLLKKIMALRSLKMPRFQFHKFSRSRQSTCPPSRKVRIAAKHPNISESPGNAAVGTQNIPTPPSSPLTSMHEEENVVSGEPSLLVDDYTWRLITSKKMNNTVNEVVEADNPGKISSPQNHLELNRGDLSLADNVDTLVQSVCKSISPTIAAAAEDSLPSQEEPLVVVDAKITPQDDLPVPNLSDDIISNSANLQNTEITPQDDLPHGNKSDDILPNFVLVKHSGIAAATEQEKMMILKMMMMRILLSKLEMLLMEHLTRGDTVITNKFLVQLAQPTNWVDTMHMEVLGSFLNERHRLALSQERAVIIKPWLGNYLQGKYPSFLAAKQKLRVQWNQQFKRAIPGSPSEWFEEIDLIFMPMIWKNQHWVGLAINLGTWCVDILDPNYPLNDDAKVEEYMAPILVQIPYIINKFCKPRLSQVHGLAPFRWTRMKEIYVNERSGDCGPVAMKLIEIYANGGGPEKMALITDEIVDDFRAPAEVDTIDWDTRLPPRVFATDRYPEARLNIYSRPDILTVICDVLQGTKEMDTLLDSCFGSLFSLRPLRFSLVEFGNVTGFPCGEFPEEYDPDLSPKRVNGVKDYWDVLIGKDKNTTLADLSVKFQALKGIESPLKLPLALLLIVDGVLIANNQTHRPTYKNISGLLEKIPGSSDERTFLEWHSIGIPKNNLTLNEVHILERVPDLVVTPFLFVDHNEDEWGEWDDEVRDKKVLYLIDQIRKCHEFTKKEWPGGYAELNLISVNEKEPVVEHKKHIVNRKRKHTSTPSSKGSQSKSNVGTSRRGRKRKFELVDDDEAGDIKLWVNSRLDAIRHEFTENVQKLRGQNRNLLKKIMALRSLKMPRFQFHKFSRSRQSTCPPSRKVRIAAKHPNISESPGNAAVGTQNIPTPPSSPLTSMHEEENVVSGEPSLLVDDYTWRLITSKKMNNTVNEVVEADNPGKISSPQNHLELNRGDLSLADNVDTLVQSVCKSISPTIAAAAEDSLPSQEEPLVVVDAKITPQDDLPVPNLSDDIISNSANLQNTEITPQDDLPHGNKSDDILPNFVLVKHSGIAAATEQEKMMILKMMMMRILLSKLEMLLMEHLTRGDTVITNKFLVQLAQPTNWVDTMHMEVLGSFLNERHRLALSQERAVIIKPWLGNYLQGKYPSFLAAKQKLRVQWNQQFKRAIPGSPSEWFEEIDLIFMPMIWKNQHWVGLAINLGTWCVDILDPNYPLNDDAKVEEYMAPILVQIPYIINKFCKPRLSQVHGLAPFRWTRMKEIYVNERSGDCGPVAMKLIEIYANGGGPEKMALITDEIVDDFRDIVRRIGISGFRHLGPFIAAGPEWSAIVFSDEVLQEVGLEEFVSVPSLCIEGSPGNDHVHEEPTQEAKRFYDMLAAANTPLYDGCREGQSQLSLAARFMNNKVDYNLSETCMDGWAELFTEYLPEGNQATGSYYETETLIRKLGLPYYTYDVCIDNCMLFWKDDEKLGNCKFCGKPRYKESEGRTRIPYSKMWYLPIGDRLKRMYQSQKTAASMRWHAEHESEAGLMCHPSDAAEWKNFQQFHPSFAEEPRNVYLGLCTDGFNPFGMSKNHSLWPVILTPYNLPPDMCMNSEYLFLTILNSGPNHPRASLDVFLQPLIEELKELWHNGVEAYDVSCDQNFILKAILLWTISDFPAYGMLSGWTTHGRISCPICMEDTKSFWLPGGRKTCWFDCHRRFLPLNHPLRKDKKHFVKGKNAVHEYPPASLTGEQVLYERIKTAEPPKTSDCGGNGHENKVDGYGDWHNWHKESILWELPYWTDLNLRHNLDVMHIEKNILDNVMYTVMNVKDKSKDTVKSRIDVSRFCDRPELHVDDRGRAPFPIWRLSAKAKKSLLEWVKSEVRFPDGYVADLASCADINAGKFSGMKSHDCHVFMERLLPFVFAELLPRNVHLALSGIGAFFRDLSTRSLELSRVQLLKENIVMILCNLEKIFPPSFFDVMEHLPVHLPYEAELGGPVQYRWMYPFERFFKRLKGKAKNKRYPAGSIVQSYMNDEISYFSEHYFASHISTAIRRRTSRYDEGEVPVYPVPVPDIFTQVGRPSGKSSEFWLTEQDYTCAHAYVLLNCDYFRPFESMLDAQIRDEYPELSDDEVTSKRDEDFHLWIRQYVEATRSHQNFPPWVHELVEGPENKVKSWPMYFTRGYMFHTRNHGRTRKTMNYGVCVRGQNYSEASHEEDFFGTVEKIIELEYPGLVNLKITLFYCEWFDPKVGKGIRISDGGVVDVLQSKRYQNYEPFILGSQADQVCYLSYPNTKRPRKTWLSICKVNPRNVVQGKFTENDMVILQQSVDETPPSMIEEVIVESLVDGNHQDEPIDFDIEDAEGEDEFHCNSSTSEDEDEEEGEDEE</sequence>
<evidence type="ECO:0000313" key="6">
    <source>
        <dbReference type="EMBL" id="KAG7533159.1"/>
    </source>
</evidence>
<dbReference type="InterPro" id="IPR003653">
    <property type="entry name" value="Peptidase_C48_C"/>
</dbReference>
<feature type="compositionally biased region" description="Acidic residues" evidence="4">
    <location>
        <begin position="2695"/>
        <end position="2707"/>
    </location>
</feature>
<protein>
    <recommendedName>
        <fullName evidence="5">Ubiquitin-like protease family profile domain-containing protein</fullName>
    </recommendedName>
</protein>
<dbReference type="Pfam" id="PF02902">
    <property type="entry name" value="Peptidase_C48"/>
    <property type="match status" value="2"/>
</dbReference>
<keyword evidence="7" id="KW-1185">Reference proteome</keyword>
<evidence type="ECO:0000256" key="4">
    <source>
        <dbReference type="SAM" id="MobiDB-lite"/>
    </source>
</evidence>
<feature type="compositionally biased region" description="Basic residues" evidence="4">
    <location>
        <begin position="276"/>
        <end position="286"/>
    </location>
</feature>
<feature type="compositionally biased region" description="Acidic residues" evidence="4">
    <location>
        <begin position="2674"/>
        <end position="2686"/>
    </location>
</feature>
<evidence type="ECO:0000256" key="2">
    <source>
        <dbReference type="ARBA" id="ARBA00022801"/>
    </source>
</evidence>
<keyword evidence="1" id="KW-0645">Protease</keyword>
<comment type="caution">
    <text evidence="6">The sequence shown here is derived from an EMBL/GenBank/DDBJ whole genome shotgun (WGS) entry which is preliminary data.</text>
</comment>
<dbReference type="Pfam" id="PF13952">
    <property type="entry name" value="DUF4216"/>
    <property type="match status" value="1"/>
</dbReference>
<proteinExistence type="predicted"/>
<feature type="coiled-coil region" evidence="3">
    <location>
        <begin position="1155"/>
        <end position="1182"/>
    </location>
</feature>
<dbReference type="Pfam" id="PF02992">
    <property type="entry name" value="Transposase_21"/>
    <property type="match status" value="1"/>
</dbReference>
<evidence type="ECO:0000256" key="1">
    <source>
        <dbReference type="ARBA" id="ARBA00022670"/>
    </source>
</evidence>
<dbReference type="InterPro" id="IPR025312">
    <property type="entry name" value="DUF4216"/>
</dbReference>
<dbReference type="PANTHER" id="PTHR48258:SF4">
    <property type="entry name" value="DUF4216 DOMAIN-CONTAINING PROTEIN"/>
    <property type="match status" value="1"/>
</dbReference>
<dbReference type="GO" id="GO:0006508">
    <property type="term" value="P:proteolysis"/>
    <property type="evidence" value="ECO:0007669"/>
    <property type="project" value="UniProtKB-KW"/>
</dbReference>
<feature type="domain" description="Ubiquitin-like protease family profile" evidence="5">
    <location>
        <begin position="611"/>
        <end position="802"/>
    </location>
</feature>
<reference evidence="6 7" key="1">
    <citation type="submission" date="2020-12" db="EMBL/GenBank/DDBJ databases">
        <title>Concerted genomic and epigenomic changes stabilize Arabidopsis allopolyploids.</title>
        <authorList>
            <person name="Chen Z."/>
        </authorList>
    </citation>
    <scope>NUCLEOTIDE SEQUENCE [LARGE SCALE GENOMIC DNA]</scope>
    <source>
        <strain evidence="6">Allo738</strain>
        <tissue evidence="6">Leaf</tissue>
    </source>
</reference>
<feature type="region of interest" description="Disordered" evidence="4">
    <location>
        <begin position="1097"/>
        <end position="1133"/>
    </location>
</feature>
<dbReference type="InterPro" id="IPR025452">
    <property type="entry name" value="DUF4218"/>
</dbReference>
<feature type="compositionally biased region" description="Low complexity" evidence="4">
    <location>
        <begin position="287"/>
        <end position="298"/>
    </location>
</feature>
<feature type="domain" description="Ubiquitin-like protease family profile" evidence="5">
    <location>
        <begin position="1432"/>
        <end position="1623"/>
    </location>
</feature>
<gene>
    <name evidence="6" type="ORF">ISN45_Aa08g007920</name>
</gene>
<evidence type="ECO:0000256" key="3">
    <source>
        <dbReference type="SAM" id="Coils"/>
    </source>
</evidence>
<dbReference type="InterPro" id="IPR015410">
    <property type="entry name" value="DUF1985"/>
</dbReference>
<evidence type="ECO:0000259" key="5">
    <source>
        <dbReference type="PROSITE" id="PS50600"/>
    </source>
</evidence>
<feature type="compositionally biased region" description="Low complexity" evidence="4">
    <location>
        <begin position="1108"/>
        <end position="1119"/>
    </location>
</feature>
<dbReference type="Pfam" id="PF09331">
    <property type="entry name" value="DUF1985"/>
    <property type="match status" value="2"/>
</dbReference>
<feature type="region of interest" description="Disordered" evidence="4">
    <location>
        <begin position="2667"/>
        <end position="2707"/>
    </location>
</feature>
<dbReference type="GO" id="GO:0008234">
    <property type="term" value="F:cysteine-type peptidase activity"/>
    <property type="evidence" value="ECO:0007669"/>
    <property type="project" value="InterPro"/>
</dbReference>
<keyword evidence="2" id="KW-0378">Hydrolase</keyword>
<dbReference type="PROSITE" id="PS50600">
    <property type="entry name" value="ULP_PROTEASE"/>
    <property type="match status" value="2"/>
</dbReference>
<accession>A0A8T1XKP2</accession>
<organism evidence="6 7">
    <name type="scientific">Arabidopsis thaliana x Arabidopsis arenosa</name>
    <dbReference type="NCBI Taxonomy" id="1240361"/>
    <lineage>
        <taxon>Eukaryota</taxon>
        <taxon>Viridiplantae</taxon>
        <taxon>Streptophyta</taxon>
        <taxon>Embryophyta</taxon>
        <taxon>Tracheophyta</taxon>
        <taxon>Spermatophyta</taxon>
        <taxon>Magnoliopsida</taxon>
        <taxon>eudicotyledons</taxon>
        <taxon>Gunneridae</taxon>
        <taxon>Pentapetalae</taxon>
        <taxon>rosids</taxon>
        <taxon>malvids</taxon>
        <taxon>Brassicales</taxon>
        <taxon>Brassicaceae</taxon>
        <taxon>Camelineae</taxon>
        <taxon>Arabidopsis</taxon>
    </lineage>
</organism>
<dbReference type="InterPro" id="IPR004242">
    <property type="entry name" value="Transposase_21"/>
</dbReference>
<feature type="region of interest" description="Disordered" evidence="4">
    <location>
        <begin position="276"/>
        <end position="312"/>
    </location>
</feature>
<name>A0A8T1XKP2_9BRAS</name>
<feature type="compositionally biased region" description="Basic residues" evidence="4">
    <location>
        <begin position="1097"/>
        <end position="1107"/>
    </location>
</feature>
<evidence type="ECO:0000313" key="7">
    <source>
        <dbReference type="Proteomes" id="UP000694240"/>
    </source>
</evidence>
<keyword evidence="3" id="KW-0175">Coiled coil</keyword>